<name>A0A510HPA5_9ACTN</name>
<dbReference type="Pfam" id="PF13508">
    <property type="entry name" value="Acetyltransf_7"/>
    <property type="match status" value="1"/>
</dbReference>
<dbReference type="AlphaFoldDB" id="A0A510HPA5"/>
<dbReference type="GO" id="GO:0016747">
    <property type="term" value="F:acyltransferase activity, transferring groups other than amino-acyl groups"/>
    <property type="evidence" value="ECO:0007669"/>
    <property type="project" value="InterPro"/>
</dbReference>
<dbReference type="InterPro" id="IPR052729">
    <property type="entry name" value="Acyl/Acetyltrans_Enzymes"/>
</dbReference>
<dbReference type="InterPro" id="IPR041496">
    <property type="entry name" value="YitH/HolE_GNAT"/>
</dbReference>
<feature type="region of interest" description="Disordered" evidence="1">
    <location>
        <begin position="263"/>
        <end position="282"/>
    </location>
</feature>
<dbReference type="EMBL" id="AP019791">
    <property type="protein sequence ID" value="BBL80557.1"/>
    <property type="molecule type" value="Genomic_DNA"/>
</dbReference>
<dbReference type="PANTHER" id="PTHR47237">
    <property type="entry name" value="SLL0310 PROTEIN"/>
    <property type="match status" value="1"/>
</dbReference>
<dbReference type="Pfam" id="PF18014">
    <property type="entry name" value="Acetyltransf_18"/>
    <property type="match status" value="1"/>
</dbReference>
<dbReference type="SUPFAM" id="SSF55729">
    <property type="entry name" value="Acyl-CoA N-acyltransferases (Nat)"/>
    <property type="match status" value="1"/>
</dbReference>
<protein>
    <recommendedName>
        <fullName evidence="2">N-acetyltransferase domain-containing protein</fullName>
    </recommendedName>
</protein>
<evidence type="ECO:0000256" key="1">
    <source>
        <dbReference type="SAM" id="MobiDB-lite"/>
    </source>
</evidence>
<dbReference type="InterPro" id="IPR000182">
    <property type="entry name" value="GNAT_dom"/>
</dbReference>
<gene>
    <name evidence="3" type="ORF">RxyAA322_24110</name>
</gene>
<dbReference type="Gene3D" id="3.40.630.30">
    <property type="match status" value="1"/>
</dbReference>
<keyword evidence="4" id="KW-1185">Reference proteome</keyword>
<dbReference type="Gene3D" id="3.40.630.90">
    <property type="match status" value="1"/>
</dbReference>
<accession>A0A510HPA5</accession>
<dbReference type="InterPro" id="IPR016181">
    <property type="entry name" value="Acyl_CoA_acyltransferase"/>
</dbReference>
<dbReference type="CDD" id="cd04301">
    <property type="entry name" value="NAT_SF"/>
    <property type="match status" value="1"/>
</dbReference>
<dbReference type="PANTHER" id="PTHR47237:SF2">
    <property type="entry name" value="BLL4206 PROTEIN"/>
    <property type="match status" value="1"/>
</dbReference>
<reference evidence="3" key="1">
    <citation type="journal article" date="2019" name="Microbiol. Resour. Announc.">
        <title>Complete Genome Sequence of Rubrobacter xylanophilus Strain AA3-22, Isolated from Arima Onsen in Japan.</title>
        <authorList>
            <person name="Tomariguchi N."/>
            <person name="Miyazaki K."/>
        </authorList>
    </citation>
    <scope>NUCLEOTIDE SEQUENCE [LARGE SCALE GENOMIC DNA]</scope>
    <source>
        <strain evidence="3">AA3-22</strain>
    </source>
</reference>
<organism evidence="3 4">
    <name type="scientific">Rubrobacter xylanophilus</name>
    <dbReference type="NCBI Taxonomy" id="49319"/>
    <lineage>
        <taxon>Bacteria</taxon>
        <taxon>Bacillati</taxon>
        <taxon>Actinomycetota</taxon>
        <taxon>Rubrobacteria</taxon>
        <taxon>Rubrobacterales</taxon>
        <taxon>Rubrobacteraceae</taxon>
        <taxon>Rubrobacter</taxon>
    </lineage>
</organism>
<evidence type="ECO:0000313" key="4">
    <source>
        <dbReference type="Proteomes" id="UP000318065"/>
    </source>
</evidence>
<dbReference type="RefSeq" id="WP_143528550.1">
    <property type="nucleotide sequence ID" value="NZ_AP019791.1"/>
</dbReference>
<evidence type="ECO:0000313" key="3">
    <source>
        <dbReference type="EMBL" id="BBL80557.1"/>
    </source>
</evidence>
<dbReference type="Proteomes" id="UP000318065">
    <property type="component" value="Chromosome"/>
</dbReference>
<proteinExistence type="predicted"/>
<evidence type="ECO:0000259" key="2">
    <source>
        <dbReference type="PROSITE" id="PS51186"/>
    </source>
</evidence>
<dbReference type="PROSITE" id="PS51186">
    <property type="entry name" value="GNAT"/>
    <property type="match status" value="1"/>
</dbReference>
<feature type="domain" description="N-acetyltransferase" evidence="2">
    <location>
        <begin position="1"/>
        <end position="135"/>
    </location>
</feature>
<dbReference type="OrthoDB" id="5242994at2"/>
<sequence>MGEADLEGVRELRSVVRWAADPGAFELLRGTRDARWAVAELPGGSVAGMVGAVPLGGVGILCHLAVREEHRGSGLGSALSRWAVACLRGRGVRVVRLYSTRQAEGIYGALGFRPVCRRTVYRREGEGLPAVREPRGYRIGALLMGDLPELYGLDYWSYGGDRSHIIFAILRRHPGLGLVARDRAGRMKGYLIRSLSGDAVRIGPFMAEDFRVARALLRRALADGGGKRIEAAVPEGPESPAHALFRSFGFAGRSERLRMELGDEPGEGGGLEQYATTAYLAT</sequence>